<feature type="compositionally biased region" description="Low complexity" evidence="1">
    <location>
        <begin position="148"/>
        <end position="161"/>
    </location>
</feature>
<evidence type="ECO:0000313" key="2">
    <source>
        <dbReference type="EMBL" id="MDC0677615.1"/>
    </source>
</evidence>
<protein>
    <submittedName>
        <fullName evidence="2">Uncharacterized protein</fullName>
    </submittedName>
</protein>
<feature type="compositionally biased region" description="Basic residues" evidence="1">
    <location>
        <begin position="16"/>
        <end position="33"/>
    </location>
</feature>
<reference evidence="2 3" key="1">
    <citation type="submission" date="2023-01" db="EMBL/GenBank/DDBJ databases">
        <title>Minimal conservation of predation-associated metabolite biosynthetic gene clusters underscores biosynthetic potential of Myxococcota including descriptions for ten novel species: Archangium lansinium sp. nov., Myxococcus landrumus sp. nov., Nannocystis bai.</title>
        <authorList>
            <person name="Ahearne A."/>
            <person name="Stevens C."/>
            <person name="Dowd S."/>
        </authorList>
    </citation>
    <scope>NUCLEOTIDE SEQUENCE [LARGE SCALE GENOMIC DNA]</scope>
    <source>
        <strain evidence="2 3">WIWO2</strain>
    </source>
</reference>
<gene>
    <name evidence="2" type="ORF">POL72_07650</name>
</gene>
<dbReference type="RefSeq" id="WP_272094370.1">
    <property type="nucleotide sequence ID" value="NZ_JAQNDK010000001.1"/>
</dbReference>
<accession>A0ABT5BTX7</accession>
<feature type="compositionally biased region" description="Low complexity" evidence="1">
    <location>
        <begin position="120"/>
        <end position="133"/>
    </location>
</feature>
<name>A0ABT5BTX7_9BACT</name>
<dbReference type="EMBL" id="JAQNDK010000001">
    <property type="protein sequence ID" value="MDC0677615.1"/>
    <property type="molecule type" value="Genomic_DNA"/>
</dbReference>
<feature type="region of interest" description="Disordered" evidence="1">
    <location>
        <begin position="1"/>
        <end position="46"/>
    </location>
</feature>
<comment type="caution">
    <text evidence="2">The sequence shown here is derived from an EMBL/GenBank/DDBJ whole genome shotgun (WGS) entry which is preliminary data.</text>
</comment>
<feature type="region of interest" description="Disordered" evidence="1">
    <location>
        <begin position="80"/>
        <end position="163"/>
    </location>
</feature>
<sequence length="263" mass="26322">MPARRVARRPAPFPLRARRGRPRLGKPTRHRPRAQRDPSPSAAPALKAGTGKLLALTKWSLGAAIGVGLIGAGVALLRPSAPPSAAAPSSAPQAALTPPAAGEPPAAAALPAAPSPAPSGPMTRAPLPLQASAPPAPAPAAASPPRPKSAAPRAGSARGAPGDALGEQIAIDALGEQVAMIDRARDALAAGDAAGCLTALDAHDSKFPRSAMGEEATVLRIEALIRRGDRSRAAELGQRFLASRPTSAHASGVRALLGAAKEP</sequence>
<keyword evidence="3" id="KW-1185">Reference proteome</keyword>
<evidence type="ECO:0000313" key="3">
    <source>
        <dbReference type="Proteomes" id="UP001217485"/>
    </source>
</evidence>
<evidence type="ECO:0000256" key="1">
    <source>
        <dbReference type="SAM" id="MobiDB-lite"/>
    </source>
</evidence>
<dbReference type="Gene3D" id="1.25.40.10">
    <property type="entry name" value="Tetratricopeptide repeat domain"/>
    <property type="match status" value="1"/>
</dbReference>
<feature type="compositionally biased region" description="Pro residues" evidence="1">
    <location>
        <begin position="134"/>
        <end position="147"/>
    </location>
</feature>
<proteinExistence type="predicted"/>
<dbReference type="Proteomes" id="UP001217485">
    <property type="component" value="Unassembled WGS sequence"/>
</dbReference>
<organism evidence="2 3">
    <name type="scientific">Sorangium atrum</name>
    <dbReference type="NCBI Taxonomy" id="2995308"/>
    <lineage>
        <taxon>Bacteria</taxon>
        <taxon>Pseudomonadati</taxon>
        <taxon>Myxococcota</taxon>
        <taxon>Polyangia</taxon>
        <taxon>Polyangiales</taxon>
        <taxon>Polyangiaceae</taxon>
        <taxon>Sorangium</taxon>
    </lineage>
</organism>
<dbReference type="InterPro" id="IPR011990">
    <property type="entry name" value="TPR-like_helical_dom_sf"/>
</dbReference>
<feature type="compositionally biased region" description="Low complexity" evidence="1">
    <location>
        <begin position="80"/>
        <end position="112"/>
    </location>
</feature>